<evidence type="ECO:0000313" key="5">
    <source>
        <dbReference type="EMBL" id="GKV47100.1"/>
    </source>
</evidence>
<keyword evidence="2" id="KW-0677">Repeat</keyword>
<name>A0AAV5MC27_9ROSI</name>
<dbReference type="EMBL" id="BPVZ01000221">
    <property type="protein sequence ID" value="GKV47100.1"/>
    <property type="molecule type" value="Genomic_DNA"/>
</dbReference>
<dbReference type="CDD" id="cd00051">
    <property type="entry name" value="EFh"/>
    <property type="match status" value="1"/>
</dbReference>
<protein>
    <recommendedName>
        <fullName evidence="4">EF-hand domain-containing protein</fullName>
    </recommendedName>
</protein>
<proteinExistence type="predicted"/>
<feature type="domain" description="EF-hand" evidence="4">
    <location>
        <begin position="5"/>
        <end position="40"/>
    </location>
</feature>
<reference evidence="5 6" key="1">
    <citation type="journal article" date="2021" name="Commun. Biol.">
        <title>The genome of Shorea leprosula (Dipterocarpaceae) highlights the ecological relevance of drought in aseasonal tropical rainforests.</title>
        <authorList>
            <person name="Ng K.K.S."/>
            <person name="Kobayashi M.J."/>
            <person name="Fawcett J.A."/>
            <person name="Hatakeyama M."/>
            <person name="Paape T."/>
            <person name="Ng C.H."/>
            <person name="Ang C.C."/>
            <person name="Tnah L.H."/>
            <person name="Lee C.T."/>
            <person name="Nishiyama T."/>
            <person name="Sese J."/>
            <person name="O'Brien M.J."/>
            <person name="Copetti D."/>
            <person name="Mohd Noor M.I."/>
            <person name="Ong R.C."/>
            <person name="Putra M."/>
            <person name="Sireger I.Z."/>
            <person name="Indrioko S."/>
            <person name="Kosugi Y."/>
            <person name="Izuno A."/>
            <person name="Isagi Y."/>
            <person name="Lee S.L."/>
            <person name="Shimizu K.K."/>
        </authorList>
    </citation>
    <scope>NUCLEOTIDE SEQUENCE [LARGE SCALE GENOMIC DNA]</scope>
    <source>
        <strain evidence="5">214</strain>
    </source>
</reference>
<dbReference type="PANTHER" id="PTHR10891">
    <property type="entry name" value="EF-HAND CALCIUM-BINDING DOMAIN CONTAINING PROTEIN"/>
    <property type="match status" value="1"/>
</dbReference>
<accession>A0AAV5MC27</accession>
<dbReference type="PROSITE" id="PS00018">
    <property type="entry name" value="EF_HAND_1"/>
    <property type="match status" value="2"/>
</dbReference>
<dbReference type="InterPro" id="IPR002048">
    <property type="entry name" value="EF_hand_dom"/>
</dbReference>
<dbReference type="InterPro" id="IPR018247">
    <property type="entry name" value="EF_Hand_1_Ca_BS"/>
</dbReference>
<keyword evidence="6" id="KW-1185">Reference proteome</keyword>
<gene>
    <name evidence="5" type="ORF">SLEP1_g54027</name>
</gene>
<dbReference type="SUPFAM" id="SSF47473">
    <property type="entry name" value="EF-hand"/>
    <property type="match status" value="1"/>
</dbReference>
<keyword evidence="1" id="KW-0479">Metal-binding</keyword>
<evidence type="ECO:0000259" key="4">
    <source>
        <dbReference type="PROSITE" id="PS50222"/>
    </source>
</evidence>
<dbReference type="SMART" id="SM00054">
    <property type="entry name" value="EFh"/>
    <property type="match status" value="2"/>
</dbReference>
<comment type="caution">
    <text evidence="5">The sequence shown here is derived from an EMBL/GenBank/DDBJ whole genome shotgun (WGS) entry which is preliminary data.</text>
</comment>
<dbReference type="Gene3D" id="1.10.238.10">
    <property type="entry name" value="EF-hand"/>
    <property type="match status" value="1"/>
</dbReference>
<organism evidence="5 6">
    <name type="scientific">Rubroshorea leprosula</name>
    <dbReference type="NCBI Taxonomy" id="152421"/>
    <lineage>
        <taxon>Eukaryota</taxon>
        <taxon>Viridiplantae</taxon>
        <taxon>Streptophyta</taxon>
        <taxon>Embryophyta</taxon>
        <taxon>Tracheophyta</taxon>
        <taxon>Spermatophyta</taxon>
        <taxon>Magnoliopsida</taxon>
        <taxon>eudicotyledons</taxon>
        <taxon>Gunneridae</taxon>
        <taxon>Pentapetalae</taxon>
        <taxon>rosids</taxon>
        <taxon>malvids</taxon>
        <taxon>Malvales</taxon>
        <taxon>Dipterocarpaceae</taxon>
        <taxon>Rubroshorea</taxon>
    </lineage>
</organism>
<dbReference type="GO" id="GO:0005509">
    <property type="term" value="F:calcium ion binding"/>
    <property type="evidence" value="ECO:0007669"/>
    <property type="project" value="InterPro"/>
</dbReference>
<dbReference type="InterPro" id="IPR039647">
    <property type="entry name" value="EF_hand_pair_protein_CML-like"/>
</dbReference>
<sequence length="83" mass="9210">MADEAEKADRERIFKHWDANGDGKISVAELGDALIVTGSIAPDESKSMMAEIDTDGDGYISYQEYTDFACANRDLMRDLAKIF</sequence>
<evidence type="ECO:0000256" key="1">
    <source>
        <dbReference type="ARBA" id="ARBA00022723"/>
    </source>
</evidence>
<dbReference type="Proteomes" id="UP001054252">
    <property type="component" value="Unassembled WGS sequence"/>
</dbReference>
<dbReference type="Pfam" id="PF13499">
    <property type="entry name" value="EF-hand_7"/>
    <property type="match status" value="1"/>
</dbReference>
<keyword evidence="3" id="KW-0106">Calcium</keyword>
<evidence type="ECO:0000256" key="3">
    <source>
        <dbReference type="ARBA" id="ARBA00022837"/>
    </source>
</evidence>
<dbReference type="AlphaFoldDB" id="A0AAV5MC27"/>
<dbReference type="InterPro" id="IPR011992">
    <property type="entry name" value="EF-hand-dom_pair"/>
</dbReference>
<dbReference type="PROSITE" id="PS50222">
    <property type="entry name" value="EF_HAND_2"/>
    <property type="match status" value="2"/>
</dbReference>
<evidence type="ECO:0000313" key="6">
    <source>
        <dbReference type="Proteomes" id="UP001054252"/>
    </source>
</evidence>
<feature type="domain" description="EF-hand" evidence="4">
    <location>
        <begin position="43"/>
        <end position="75"/>
    </location>
</feature>
<evidence type="ECO:0000256" key="2">
    <source>
        <dbReference type="ARBA" id="ARBA00022737"/>
    </source>
</evidence>